<dbReference type="AlphaFoldDB" id="A0A8H7R1B4"/>
<dbReference type="PRINTS" id="PR00886">
    <property type="entry name" value="HIGHMOBLTY12"/>
</dbReference>
<dbReference type="PROSITE" id="PS50118">
    <property type="entry name" value="HMG_BOX_2"/>
    <property type="match status" value="1"/>
</dbReference>
<evidence type="ECO:0000313" key="5">
    <source>
        <dbReference type="EMBL" id="KAG2202654.1"/>
    </source>
</evidence>
<dbReference type="Proteomes" id="UP000603453">
    <property type="component" value="Unassembled WGS sequence"/>
</dbReference>
<feature type="DNA-binding region" description="HMG box" evidence="2">
    <location>
        <begin position="68"/>
        <end position="136"/>
    </location>
</feature>
<organism evidence="5 6">
    <name type="scientific">Mucor saturninus</name>
    <dbReference type="NCBI Taxonomy" id="64648"/>
    <lineage>
        <taxon>Eukaryota</taxon>
        <taxon>Fungi</taxon>
        <taxon>Fungi incertae sedis</taxon>
        <taxon>Mucoromycota</taxon>
        <taxon>Mucoromycotina</taxon>
        <taxon>Mucoromycetes</taxon>
        <taxon>Mucorales</taxon>
        <taxon>Mucorineae</taxon>
        <taxon>Mucoraceae</taxon>
        <taxon>Mucor</taxon>
    </lineage>
</organism>
<feature type="region of interest" description="Disordered" evidence="3">
    <location>
        <begin position="33"/>
        <end position="72"/>
    </location>
</feature>
<protein>
    <recommendedName>
        <fullName evidence="4">HMG box domain-containing protein</fullName>
    </recommendedName>
</protein>
<dbReference type="EMBL" id="JAEPRD010000058">
    <property type="protein sequence ID" value="KAG2202654.1"/>
    <property type="molecule type" value="Genomic_DNA"/>
</dbReference>
<gene>
    <name evidence="5" type="ORF">INT47_002086</name>
</gene>
<dbReference type="GO" id="GO:0003677">
    <property type="term" value="F:DNA binding"/>
    <property type="evidence" value="ECO:0007669"/>
    <property type="project" value="UniProtKB-UniRule"/>
</dbReference>
<feature type="compositionally biased region" description="Low complexity" evidence="3">
    <location>
        <begin position="34"/>
        <end position="43"/>
    </location>
</feature>
<dbReference type="InterPro" id="IPR050342">
    <property type="entry name" value="HMGB"/>
</dbReference>
<keyword evidence="6" id="KW-1185">Reference proteome</keyword>
<evidence type="ECO:0000256" key="2">
    <source>
        <dbReference type="PROSITE-ProRule" id="PRU00267"/>
    </source>
</evidence>
<dbReference type="SUPFAM" id="SSF47095">
    <property type="entry name" value="HMG-box"/>
    <property type="match status" value="1"/>
</dbReference>
<evidence type="ECO:0000313" key="6">
    <source>
        <dbReference type="Proteomes" id="UP000603453"/>
    </source>
</evidence>
<evidence type="ECO:0000259" key="4">
    <source>
        <dbReference type="PROSITE" id="PS50118"/>
    </source>
</evidence>
<sequence>MTDTRTRAAAIINQISKQLLSLTDILLESQQNKASVSSNVASNGTDHGEDADDKKKKKKKMEKDPNAPKRNLSSYMLYSQAVRPATVAQYPDLKAVDIAKLIGDKWNALTDKEKQPYVKQAEKEKARFDKELLSYKNKLAAETARDGTTTPVPSPTTPPTSSTANPVATPKRKSDDTKKKSEDEPSKKKSKSSKKK</sequence>
<keyword evidence="1 2" id="KW-0238">DNA-binding</keyword>
<accession>A0A8H7R1B4</accession>
<evidence type="ECO:0000256" key="3">
    <source>
        <dbReference type="SAM" id="MobiDB-lite"/>
    </source>
</evidence>
<feature type="domain" description="HMG box" evidence="4">
    <location>
        <begin position="68"/>
        <end position="136"/>
    </location>
</feature>
<feature type="compositionally biased region" description="Low complexity" evidence="3">
    <location>
        <begin position="159"/>
        <end position="169"/>
    </location>
</feature>
<dbReference type="SMART" id="SM00398">
    <property type="entry name" value="HMG"/>
    <property type="match status" value="1"/>
</dbReference>
<reference evidence="5" key="1">
    <citation type="submission" date="2020-12" db="EMBL/GenBank/DDBJ databases">
        <title>Metabolic potential, ecology and presence of endohyphal bacteria is reflected in genomic diversity of Mucoromycotina.</title>
        <authorList>
            <person name="Muszewska A."/>
            <person name="Okrasinska A."/>
            <person name="Steczkiewicz K."/>
            <person name="Drgas O."/>
            <person name="Orlowska M."/>
            <person name="Perlinska-Lenart U."/>
            <person name="Aleksandrzak-Piekarczyk T."/>
            <person name="Szatraj K."/>
            <person name="Zielenkiewicz U."/>
            <person name="Pilsyk S."/>
            <person name="Malc E."/>
            <person name="Mieczkowski P."/>
            <person name="Kruszewska J.S."/>
            <person name="Biernat P."/>
            <person name="Pawlowska J."/>
        </authorList>
    </citation>
    <scope>NUCLEOTIDE SEQUENCE</scope>
    <source>
        <strain evidence="5">WA0000017839</strain>
    </source>
</reference>
<comment type="caution">
    <text evidence="5">The sequence shown here is derived from an EMBL/GenBank/DDBJ whole genome shotgun (WGS) entry which is preliminary data.</text>
</comment>
<dbReference type="OrthoDB" id="1919336at2759"/>
<dbReference type="InterPro" id="IPR009071">
    <property type="entry name" value="HMG_box_dom"/>
</dbReference>
<evidence type="ECO:0000256" key="1">
    <source>
        <dbReference type="ARBA" id="ARBA00023125"/>
    </source>
</evidence>
<dbReference type="PANTHER" id="PTHR48112">
    <property type="entry name" value="HIGH MOBILITY GROUP PROTEIN DSP1"/>
    <property type="match status" value="1"/>
</dbReference>
<feature type="region of interest" description="Disordered" evidence="3">
    <location>
        <begin position="139"/>
        <end position="196"/>
    </location>
</feature>
<dbReference type="InterPro" id="IPR036910">
    <property type="entry name" value="HMG_box_dom_sf"/>
</dbReference>
<dbReference type="Pfam" id="PF00505">
    <property type="entry name" value="HMG_box"/>
    <property type="match status" value="1"/>
</dbReference>
<keyword evidence="2" id="KW-0539">Nucleus</keyword>
<proteinExistence type="predicted"/>
<name>A0A8H7R1B4_9FUNG</name>
<feature type="compositionally biased region" description="Basic and acidic residues" evidence="3">
    <location>
        <begin position="172"/>
        <end position="187"/>
    </location>
</feature>
<dbReference type="GO" id="GO:0005634">
    <property type="term" value="C:nucleus"/>
    <property type="evidence" value="ECO:0007669"/>
    <property type="project" value="UniProtKB-UniRule"/>
</dbReference>
<dbReference type="Gene3D" id="1.10.30.10">
    <property type="entry name" value="High mobility group box domain"/>
    <property type="match status" value="1"/>
</dbReference>